<keyword evidence="3 10" id="KW-0808">Transferase</keyword>
<evidence type="ECO:0000256" key="4">
    <source>
        <dbReference type="ARBA" id="ARBA00022692"/>
    </source>
</evidence>
<keyword evidence="8" id="KW-0175">Coiled coil</keyword>
<evidence type="ECO:0000256" key="6">
    <source>
        <dbReference type="ARBA" id="ARBA00022989"/>
    </source>
</evidence>
<dbReference type="GO" id="GO:0005886">
    <property type="term" value="C:plasma membrane"/>
    <property type="evidence" value="ECO:0007669"/>
    <property type="project" value="UniProtKB-SubCell"/>
</dbReference>
<feature type="coiled-coil region" evidence="8">
    <location>
        <begin position="459"/>
        <end position="497"/>
    </location>
</feature>
<dbReference type="PANTHER" id="PTHR24421:SF37">
    <property type="entry name" value="SENSOR HISTIDINE KINASE NARS"/>
    <property type="match status" value="1"/>
</dbReference>
<keyword evidence="5 10" id="KW-0418">Kinase</keyword>
<keyword evidence="2" id="KW-1003">Cell membrane</keyword>
<evidence type="ECO:0000313" key="10">
    <source>
        <dbReference type="EMBL" id="OIR09222.1"/>
    </source>
</evidence>
<dbReference type="InterPro" id="IPR036890">
    <property type="entry name" value="HATPase_C_sf"/>
</dbReference>
<dbReference type="GO" id="GO:0016787">
    <property type="term" value="F:hydrolase activity"/>
    <property type="evidence" value="ECO:0007669"/>
    <property type="project" value="UniProtKB-KW"/>
</dbReference>
<dbReference type="PROSITE" id="PS50109">
    <property type="entry name" value="HIS_KIN"/>
    <property type="match status" value="1"/>
</dbReference>
<evidence type="ECO:0000256" key="7">
    <source>
        <dbReference type="ARBA" id="ARBA00023136"/>
    </source>
</evidence>
<dbReference type="InterPro" id="IPR005467">
    <property type="entry name" value="His_kinase_dom"/>
</dbReference>
<keyword evidence="4" id="KW-0812">Transmembrane</keyword>
<dbReference type="InterPro" id="IPR050482">
    <property type="entry name" value="Sensor_HK_TwoCompSys"/>
</dbReference>
<evidence type="ECO:0000259" key="9">
    <source>
        <dbReference type="PROSITE" id="PS50109"/>
    </source>
</evidence>
<proteinExistence type="predicted"/>
<dbReference type="CDD" id="cd16917">
    <property type="entry name" value="HATPase_UhpB-NarQ-NarX-like"/>
    <property type="match status" value="1"/>
</dbReference>
<dbReference type="Pfam" id="PF07730">
    <property type="entry name" value="HisKA_3"/>
    <property type="match status" value="1"/>
</dbReference>
<comment type="caution">
    <text evidence="10">The sequence shown here is derived from an EMBL/GenBank/DDBJ whole genome shotgun (WGS) entry which is preliminary data.</text>
</comment>
<keyword evidence="6" id="KW-1133">Transmembrane helix</keyword>
<accession>A0A1J5TAQ4</accession>
<dbReference type="Gene3D" id="1.20.5.1930">
    <property type="match status" value="1"/>
</dbReference>
<feature type="domain" description="Histidine kinase" evidence="9">
    <location>
        <begin position="525"/>
        <end position="719"/>
    </location>
</feature>
<dbReference type="GO" id="GO:0046983">
    <property type="term" value="F:protein dimerization activity"/>
    <property type="evidence" value="ECO:0007669"/>
    <property type="project" value="InterPro"/>
</dbReference>
<dbReference type="Gene3D" id="3.30.565.10">
    <property type="entry name" value="Histidine kinase-like ATPase, C-terminal domain"/>
    <property type="match status" value="1"/>
</dbReference>
<name>A0A1J5TAQ4_9ZZZZ</name>
<organism evidence="10">
    <name type="scientific">mine drainage metagenome</name>
    <dbReference type="NCBI Taxonomy" id="410659"/>
    <lineage>
        <taxon>unclassified sequences</taxon>
        <taxon>metagenomes</taxon>
        <taxon>ecological metagenomes</taxon>
    </lineage>
</organism>
<keyword evidence="7" id="KW-0472">Membrane</keyword>
<evidence type="ECO:0000256" key="1">
    <source>
        <dbReference type="ARBA" id="ARBA00004651"/>
    </source>
</evidence>
<comment type="subcellular location">
    <subcellularLocation>
        <location evidence="1">Cell membrane</location>
        <topology evidence="1">Multi-pass membrane protein</topology>
    </subcellularLocation>
</comment>
<dbReference type="PANTHER" id="PTHR24421">
    <property type="entry name" value="NITRATE/NITRITE SENSOR PROTEIN NARX-RELATED"/>
    <property type="match status" value="1"/>
</dbReference>
<dbReference type="EC" id="2.7.13.3" evidence="10"/>
<keyword evidence="10" id="KW-0378">Hydrolase</keyword>
<sequence>MRLALLSFAVLAATVAGRAAPAPLTTAAEVLSLPARYAGERRPVHVTGVVTAAEPDWNGQFFVQDATGGVFVENFQVPHPMTGDVVEIDGVTAPGAFAPIITAPKWRILGEAPLPPARRVPIEDLEAGIEDGQRIEVAGVVRSAHLEPPRLVLDLAVGGYRLQAYTRIPPVGNIQALIGARVRVRGTAATHYNAALRHLTSVAVYAPTLSDFVVEQTESVDPFTLPPIPLNNVAQYRRDSSPGKRIHVEGVVTLQHLGEDLYLHDDTGGLRIRTTQLTKVAPGDTVDAVGFLEFDDYLPVLRDAVFVKRDVAPRAVQPRRVTPEEILNSLHHADLVTLRGKIVDRSTRPFVRDVGGYTGIRTSWVIQGEGLGFTIEYEAGRENAALEAIPVGSTVEASGVCLSDIGADGKLRSVRLLLPAPADLKVLARPSWLTPQRLLVGLGLACAALAAVLAWSLTVSKKNAALSFLIREREKAQRELQEAHDTLEQKVKERTAQLKVEMTARKSSELQFKAVLAERTRLARDLHDSLEQTLTGISLQLDTAAKLFQRSPDDSSRHLELARNWMHQSQVELRRSIWDLRSRELEQFDLANALRRSAEQMLSGAGIELTMETRGEDKDLPEIVEENALRIAQEALTNVIKHARATRVSVTLETGETALTLRIQDNGTGFVPVRLPSPGDNHFGLLGMSERAKRLAGRVSIDSAPGRGTLVTVEIPLEAPPSPGPAPGDELTDI</sequence>
<gene>
    <name evidence="10" type="primary">degS_7</name>
    <name evidence="10" type="ORF">GALL_84520</name>
</gene>
<dbReference type="SMART" id="SM00387">
    <property type="entry name" value="HATPase_c"/>
    <property type="match status" value="1"/>
</dbReference>
<protein>
    <submittedName>
        <fullName evidence="10">Signal transduction histidine-protein kinase/phosphatase DegS</fullName>
        <ecNumber evidence="10">2.7.13.3</ecNumber>
        <ecNumber evidence="10">3.1.3.-</ecNumber>
    </submittedName>
</protein>
<dbReference type="EMBL" id="MLJW01000027">
    <property type="protein sequence ID" value="OIR09222.1"/>
    <property type="molecule type" value="Genomic_DNA"/>
</dbReference>
<evidence type="ECO:0000256" key="3">
    <source>
        <dbReference type="ARBA" id="ARBA00022679"/>
    </source>
</evidence>
<dbReference type="EC" id="3.1.3.-" evidence="10"/>
<dbReference type="InterPro" id="IPR011712">
    <property type="entry name" value="Sig_transdc_His_kin_sub3_dim/P"/>
</dbReference>
<dbReference type="GO" id="GO:0000155">
    <property type="term" value="F:phosphorelay sensor kinase activity"/>
    <property type="evidence" value="ECO:0007669"/>
    <property type="project" value="InterPro"/>
</dbReference>
<dbReference type="AlphaFoldDB" id="A0A1J5TAQ4"/>
<dbReference type="SUPFAM" id="SSF55874">
    <property type="entry name" value="ATPase domain of HSP90 chaperone/DNA topoisomerase II/histidine kinase"/>
    <property type="match status" value="1"/>
</dbReference>
<dbReference type="InterPro" id="IPR003594">
    <property type="entry name" value="HATPase_dom"/>
</dbReference>
<evidence type="ECO:0000256" key="8">
    <source>
        <dbReference type="SAM" id="Coils"/>
    </source>
</evidence>
<reference evidence="10" key="1">
    <citation type="submission" date="2016-10" db="EMBL/GenBank/DDBJ databases">
        <title>Sequence of Gallionella enrichment culture.</title>
        <authorList>
            <person name="Poehlein A."/>
            <person name="Muehling M."/>
            <person name="Daniel R."/>
        </authorList>
    </citation>
    <scope>NUCLEOTIDE SEQUENCE</scope>
</reference>
<evidence type="ECO:0000256" key="5">
    <source>
        <dbReference type="ARBA" id="ARBA00022777"/>
    </source>
</evidence>
<evidence type="ECO:0000256" key="2">
    <source>
        <dbReference type="ARBA" id="ARBA00022475"/>
    </source>
</evidence>
<dbReference type="Pfam" id="PF02518">
    <property type="entry name" value="HATPase_c"/>
    <property type="match status" value="1"/>
</dbReference>